<dbReference type="PROSITE" id="PS51303">
    <property type="entry name" value="PET"/>
    <property type="match status" value="1"/>
</dbReference>
<dbReference type="OMA" id="HDALWHP"/>
<dbReference type="InterPro" id="IPR010442">
    <property type="entry name" value="PET_domain"/>
</dbReference>
<organism evidence="11 12">
    <name type="scientific">Salvator merianae</name>
    <name type="common">Argentine black and white tegu</name>
    <name type="synonym">Tupinambis merianae</name>
    <dbReference type="NCBI Taxonomy" id="96440"/>
    <lineage>
        <taxon>Eukaryota</taxon>
        <taxon>Metazoa</taxon>
        <taxon>Chordata</taxon>
        <taxon>Craniata</taxon>
        <taxon>Vertebrata</taxon>
        <taxon>Euteleostomi</taxon>
        <taxon>Lepidosauria</taxon>
        <taxon>Squamata</taxon>
        <taxon>Bifurcata</taxon>
        <taxon>Unidentata</taxon>
        <taxon>Episquamata</taxon>
        <taxon>Laterata</taxon>
        <taxon>Teiioidea</taxon>
        <taxon>Teiidae</taxon>
        <taxon>Salvator</taxon>
    </lineage>
</organism>
<proteinExistence type="predicted"/>
<dbReference type="GeneTree" id="ENSGT00940000158813"/>
<feature type="domain" description="LIM zinc-binding" evidence="9">
    <location>
        <begin position="302"/>
        <end position="362"/>
    </location>
</feature>
<dbReference type="AlphaFoldDB" id="A0A8D0BE93"/>
<dbReference type="GO" id="GO:0003714">
    <property type="term" value="F:transcription corepressor activity"/>
    <property type="evidence" value="ECO:0007669"/>
    <property type="project" value="Ensembl"/>
</dbReference>
<dbReference type="SMART" id="SM00132">
    <property type="entry name" value="LIM"/>
    <property type="match status" value="2"/>
</dbReference>
<dbReference type="GO" id="GO:0010611">
    <property type="term" value="P:regulation of cardiac muscle hypertrophy"/>
    <property type="evidence" value="ECO:0007669"/>
    <property type="project" value="Ensembl"/>
</dbReference>
<protein>
    <submittedName>
        <fullName evidence="11">LIM and cysteine rich domains 1</fullName>
    </submittedName>
</protein>
<dbReference type="Proteomes" id="UP000694421">
    <property type="component" value="Unplaced"/>
</dbReference>
<dbReference type="GO" id="GO:0000122">
    <property type="term" value="P:negative regulation of transcription by RNA polymerase II"/>
    <property type="evidence" value="ECO:0007669"/>
    <property type="project" value="Ensembl"/>
</dbReference>
<dbReference type="GO" id="GO:0070886">
    <property type="term" value="P:positive regulation of calcineurin-NFAT signaling cascade"/>
    <property type="evidence" value="ECO:0007669"/>
    <property type="project" value="Ensembl"/>
</dbReference>
<reference evidence="11" key="1">
    <citation type="submission" date="2025-08" db="UniProtKB">
        <authorList>
            <consortium name="Ensembl"/>
        </authorList>
    </citation>
    <scope>IDENTIFICATION</scope>
</reference>
<evidence type="ECO:0000256" key="5">
    <source>
        <dbReference type="ARBA" id="ARBA00022833"/>
    </source>
</evidence>
<reference evidence="11" key="2">
    <citation type="submission" date="2025-09" db="UniProtKB">
        <authorList>
            <consortium name="Ensembl"/>
        </authorList>
    </citation>
    <scope>IDENTIFICATION</scope>
</reference>
<dbReference type="CDD" id="cd09340">
    <property type="entry name" value="LIM1_Testin_like"/>
    <property type="match status" value="1"/>
</dbReference>
<evidence type="ECO:0000259" key="10">
    <source>
        <dbReference type="PROSITE" id="PS51303"/>
    </source>
</evidence>
<dbReference type="PANTHER" id="PTHR24211:SF0">
    <property type="entry name" value="LIM AND CYSTEINE-RICH DOMAINS PROTEIN 1"/>
    <property type="match status" value="1"/>
</dbReference>
<dbReference type="Pfam" id="PF00412">
    <property type="entry name" value="LIM"/>
    <property type="match status" value="2"/>
</dbReference>
<evidence type="ECO:0000256" key="2">
    <source>
        <dbReference type="ARBA" id="ARBA00022490"/>
    </source>
</evidence>
<dbReference type="PANTHER" id="PTHR24211">
    <property type="entry name" value="LIM DOMAIN-CONTAINING PROTEIN"/>
    <property type="match status" value="1"/>
</dbReference>
<evidence type="ECO:0000256" key="3">
    <source>
        <dbReference type="ARBA" id="ARBA00022723"/>
    </source>
</evidence>
<sequence length="366" mass="41416">MMDLSSGMQKVSIGQPPSGRGIPCLRCRGMCTGFEPHPWRKICKSCKCSQEDHSLSSDVEDDRKIGRLLTDSKYSSLTARVKGGDGVRIYKRNRMIITNPIVSRKDPTFDTVTYEWAPPGLTQKLAIQYMELIPREIQPVAGTEGAYYRRRRLMRQLPIYDQDPSQCRGLLEGEVKLMEDFVKKYKDEVLGVGEVALPGQQGSSKEEGKQPDKNTPASKEAIATNGTLSDVPNEKELFCDLCKHLLPLDCPVVYANRADYSHQWHPACFVCSKCSEPLVDLIYFWSNGAIWCGRHYCETKKPRCTACDEIIFSEDFQKVEGFTWHKQHFCCLECETLLTGKPFVLDAGNLLCTTCSKNQQPKQQHP</sequence>
<accession>A0A8D0BE93</accession>
<comment type="subcellular location">
    <subcellularLocation>
        <location evidence="1">Cytoplasm</location>
    </subcellularLocation>
</comment>
<evidence type="ECO:0000256" key="4">
    <source>
        <dbReference type="ARBA" id="ARBA00022737"/>
    </source>
</evidence>
<dbReference type="GO" id="GO:0008270">
    <property type="term" value="F:zinc ion binding"/>
    <property type="evidence" value="ECO:0007669"/>
    <property type="project" value="InterPro"/>
</dbReference>
<keyword evidence="4" id="KW-0677">Repeat</keyword>
<evidence type="ECO:0000256" key="1">
    <source>
        <dbReference type="ARBA" id="ARBA00004496"/>
    </source>
</evidence>
<evidence type="ECO:0000256" key="8">
    <source>
        <dbReference type="SAM" id="MobiDB-lite"/>
    </source>
</evidence>
<name>A0A8D0BE93_SALMN</name>
<dbReference type="PROSITE" id="PS50023">
    <property type="entry name" value="LIM_DOMAIN_2"/>
    <property type="match status" value="1"/>
</dbReference>
<evidence type="ECO:0000313" key="12">
    <source>
        <dbReference type="Proteomes" id="UP000694421"/>
    </source>
</evidence>
<dbReference type="FunFam" id="2.10.110.10:FF:000005">
    <property type="entry name" value="Testin isoform 1"/>
    <property type="match status" value="1"/>
</dbReference>
<dbReference type="SUPFAM" id="SSF57716">
    <property type="entry name" value="Glucocorticoid receptor-like (DNA-binding domain)"/>
    <property type="match status" value="1"/>
</dbReference>
<evidence type="ECO:0000256" key="7">
    <source>
        <dbReference type="PROSITE-ProRule" id="PRU00125"/>
    </source>
</evidence>
<keyword evidence="5 7" id="KW-0862">Zinc</keyword>
<evidence type="ECO:0000313" key="11">
    <source>
        <dbReference type="Ensembl" id="ENSSMRP00000004063.1"/>
    </source>
</evidence>
<evidence type="ECO:0000256" key="6">
    <source>
        <dbReference type="ARBA" id="ARBA00023038"/>
    </source>
</evidence>
<feature type="domain" description="PET" evidence="10">
    <location>
        <begin position="95"/>
        <end position="202"/>
    </location>
</feature>
<evidence type="ECO:0000259" key="9">
    <source>
        <dbReference type="PROSITE" id="PS50023"/>
    </source>
</evidence>
<dbReference type="CDD" id="cd09829">
    <property type="entry name" value="PET_testin"/>
    <property type="match status" value="1"/>
</dbReference>
<keyword evidence="12" id="KW-1185">Reference proteome</keyword>
<dbReference type="Pfam" id="PF06297">
    <property type="entry name" value="PET"/>
    <property type="match status" value="1"/>
</dbReference>
<dbReference type="InterPro" id="IPR001781">
    <property type="entry name" value="Znf_LIM"/>
</dbReference>
<dbReference type="Gene3D" id="2.10.110.10">
    <property type="entry name" value="Cysteine Rich Protein"/>
    <property type="match status" value="2"/>
</dbReference>
<feature type="region of interest" description="Disordered" evidence="8">
    <location>
        <begin position="196"/>
        <end position="226"/>
    </location>
</feature>
<dbReference type="InterPro" id="IPR033724">
    <property type="entry name" value="PET_testin"/>
</dbReference>
<dbReference type="Ensembl" id="ENSSMRT00000004819.1">
    <property type="protein sequence ID" value="ENSSMRP00000004063.1"/>
    <property type="gene ID" value="ENSSMRG00000003391.1"/>
</dbReference>
<keyword evidence="6 7" id="KW-0440">LIM domain</keyword>
<keyword evidence="3 7" id="KW-0479">Metal-binding</keyword>
<dbReference type="PROSITE" id="PS00478">
    <property type="entry name" value="LIM_DOMAIN_1"/>
    <property type="match status" value="1"/>
</dbReference>
<dbReference type="GO" id="GO:0005634">
    <property type="term" value="C:nucleus"/>
    <property type="evidence" value="ECO:0007669"/>
    <property type="project" value="Ensembl"/>
</dbReference>
<dbReference type="InterPro" id="IPR047120">
    <property type="entry name" value="Pk/Esn/Tes"/>
</dbReference>
<keyword evidence="2" id="KW-0963">Cytoplasm</keyword>
<dbReference type="GO" id="GO:0005737">
    <property type="term" value="C:cytoplasm"/>
    <property type="evidence" value="ECO:0007669"/>
    <property type="project" value="UniProtKB-SubCell"/>
</dbReference>